<dbReference type="HOGENOM" id="CLU_2507282_0_0_9"/>
<evidence type="ECO:0000256" key="4">
    <source>
        <dbReference type="ARBA" id="ARBA00023136"/>
    </source>
</evidence>
<feature type="domain" description="DUF1232" evidence="5">
    <location>
        <begin position="24"/>
        <end position="57"/>
    </location>
</feature>
<sequence>MLKKFLLFIQALLNPAVPSRLKYEIGICVLYFISPIDFVPDFIPFSGRADDLVVLLWGIKRIYDVIKLHRQHMQAKKAASTP</sequence>
<reference evidence="6 7" key="1">
    <citation type="submission" date="2011-05" db="EMBL/GenBank/DDBJ databases">
        <title>Complete sequence of Desulfotomaculum carboxydivorans CO-1-SRB.</title>
        <authorList>
            <consortium name="US DOE Joint Genome Institute"/>
            <person name="Lucas S."/>
            <person name="Han J."/>
            <person name="Lapidus A."/>
            <person name="Cheng J.-F."/>
            <person name="Goodwin L."/>
            <person name="Pitluck S."/>
            <person name="Peters L."/>
            <person name="Mikhailova N."/>
            <person name="Lu M."/>
            <person name="Han C."/>
            <person name="Tapia R."/>
            <person name="Land M."/>
            <person name="Hauser L."/>
            <person name="Kyrpides N."/>
            <person name="Ivanova N."/>
            <person name="Pagani I."/>
            <person name="Stams A."/>
            <person name="Plugge C."/>
            <person name="Muyzer G."/>
            <person name="Kuever J."/>
            <person name="Parshina S."/>
            <person name="Ivanova A."/>
            <person name="Nazina T."/>
            <person name="Woyke T."/>
        </authorList>
    </citation>
    <scope>NUCLEOTIDE SEQUENCE [LARGE SCALE GENOMIC DNA]</scope>
    <source>
        <strain evidence="7">DSM 14880 / VKM B-2319 / CO-1-SRB</strain>
    </source>
</reference>
<evidence type="ECO:0000256" key="2">
    <source>
        <dbReference type="ARBA" id="ARBA00022692"/>
    </source>
</evidence>
<keyword evidence="2" id="KW-0812">Transmembrane</keyword>
<keyword evidence="4" id="KW-0472">Membrane</keyword>
<keyword evidence="7" id="KW-1185">Reference proteome</keyword>
<evidence type="ECO:0000256" key="3">
    <source>
        <dbReference type="ARBA" id="ARBA00022989"/>
    </source>
</evidence>
<name>F6B4A1_DESCC</name>
<evidence type="ECO:0000313" key="6">
    <source>
        <dbReference type="EMBL" id="AEF95278.1"/>
    </source>
</evidence>
<dbReference type="Pfam" id="PF06803">
    <property type="entry name" value="DUF1232"/>
    <property type="match status" value="1"/>
</dbReference>
<organism evidence="6 7">
    <name type="scientific">Desulfotomaculum nigrificans (strain DSM 14880 / VKM B-2319 / CO-1-SRB)</name>
    <name type="common">Desulfotomaculum carboxydivorans</name>
    <dbReference type="NCBI Taxonomy" id="868595"/>
    <lineage>
        <taxon>Bacteria</taxon>
        <taxon>Bacillati</taxon>
        <taxon>Bacillota</taxon>
        <taxon>Clostridia</taxon>
        <taxon>Eubacteriales</taxon>
        <taxon>Desulfotomaculaceae</taxon>
        <taxon>Desulfotomaculum</taxon>
    </lineage>
</organism>
<evidence type="ECO:0000256" key="1">
    <source>
        <dbReference type="ARBA" id="ARBA00004127"/>
    </source>
</evidence>
<dbReference type="AlphaFoldDB" id="F6B4A1"/>
<dbReference type="RefSeq" id="WP_003540577.1">
    <property type="nucleotide sequence ID" value="NC_015565.1"/>
</dbReference>
<dbReference type="InterPro" id="IPR010652">
    <property type="entry name" value="DUF1232"/>
</dbReference>
<accession>F6B4A1</accession>
<protein>
    <recommendedName>
        <fullName evidence="5">DUF1232 domain-containing protein</fullName>
    </recommendedName>
</protein>
<evidence type="ECO:0000259" key="5">
    <source>
        <dbReference type="Pfam" id="PF06803"/>
    </source>
</evidence>
<dbReference type="KEGG" id="dca:Desca_2450"/>
<dbReference type="Proteomes" id="UP000009226">
    <property type="component" value="Chromosome"/>
</dbReference>
<gene>
    <name evidence="6" type="ordered locus">Desca_2450</name>
</gene>
<evidence type="ECO:0000313" key="7">
    <source>
        <dbReference type="Proteomes" id="UP000009226"/>
    </source>
</evidence>
<keyword evidence="3" id="KW-1133">Transmembrane helix</keyword>
<comment type="subcellular location">
    <subcellularLocation>
        <location evidence="1">Endomembrane system</location>
        <topology evidence="1">Multi-pass membrane protein</topology>
    </subcellularLocation>
</comment>
<dbReference type="GO" id="GO:0012505">
    <property type="term" value="C:endomembrane system"/>
    <property type="evidence" value="ECO:0007669"/>
    <property type="project" value="UniProtKB-SubCell"/>
</dbReference>
<dbReference type="EMBL" id="CP002736">
    <property type="protein sequence ID" value="AEF95278.1"/>
    <property type="molecule type" value="Genomic_DNA"/>
</dbReference>
<proteinExistence type="predicted"/>